<reference evidence="1" key="2">
    <citation type="submission" date="2020-11" db="EMBL/GenBank/DDBJ databases">
        <authorList>
            <person name="McCartney M.A."/>
            <person name="Auch B."/>
            <person name="Kono T."/>
            <person name="Mallez S."/>
            <person name="Becker A."/>
            <person name="Gohl D.M."/>
            <person name="Silverstein K.A.T."/>
            <person name="Koren S."/>
            <person name="Bechman K.B."/>
            <person name="Herman A."/>
            <person name="Abrahante J.E."/>
            <person name="Garbe J."/>
        </authorList>
    </citation>
    <scope>NUCLEOTIDE SEQUENCE</scope>
    <source>
        <strain evidence="1">Duluth1</strain>
        <tissue evidence="1">Whole animal</tissue>
    </source>
</reference>
<dbReference type="AlphaFoldDB" id="A0A9D4CVW0"/>
<organism evidence="1 2">
    <name type="scientific">Dreissena polymorpha</name>
    <name type="common">Zebra mussel</name>
    <name type="synonym">Mytilus polymorpha</name>
    <dbReference type="NCBI Taxonomy" id="45954"/>
    <lineage>
        <taxon>Eukaryota</taxon>
        <taxon>Metazoa</taxon>
        <taxon>Spiralia</taxon>
        <taxon>Lophotrochozoa</taxon>
        <taxon>Mollusca</taxon>
        <taxon>Bivalvia</taxon>
        <taxon>Autobranchia</taxon>
        <taxon>Heteroconchia</taxon>
        <taxon>Euheterodonta</taxon>
        <taxon>Imparidentia</taxon>
        <taxon>Neoheterodontei</taxon>
        <taxon>Myida</taxon>
        <taxon>Dreissenoidea</taxon>
        <taxon>Dreissenidae</taxon>
        <taxon>Dreissena</taxon>
    </lineage>
</organism>
<evidence type="ECO:0000313" key="2">
    <source>
        <dbReference type="Proteomes" id="UP000828390"/>
    </source>
</evidence>
<dbReference type="Proteomes" id="UP000828390">
    <property type="component" value="Unassembled WGS sequence"/>
</dbReference>
<name>A0A9D4CVW0_DREPO</name>
<reference evidence="1" key="1">
    <citation type="journal article" date="2019" name="bioRxiv">
        <title>The Genome of the Zebra Mussel, Dreissena polymorpha: A Resource for Invasive Species Research.</title>
        <authorList>
            <person name="McCartney M.A."/>
            <person name="Auch B."/>
            <person name="Kono T."/>
            <person name="Mallez S."/>
            <person name="Zhang Y."/>
            <person name="Obille A."/>
            <person name="Becker A."/>
            <person name="Abrahante J.E."/>
            <person name="Garbe J."/>
            <person name="Badalamenti J.P."/>
            <person name="Herman A."/>
            <person name="Mangelson H."/>
            <person name="Liachko I."/>
            <person name="Sullivan S."/>
            <person name="Sone E.D."/>
            <person name="Koren S."/>
            <person name="Silverstein K.A.T."/>
            <person name="Beckman K.B."/>
            <person name="Gohl D.M."/>
        </authorList>
    </citation>
    <scope>NUCLEOTIDE SEQUENCE</scope>
    <source>
        <strain evidence="1">Duluth1</strain>
        <tissue evidence="1">Whole animal</tissue>
    </source>
</reference>
<keyword evidence="2" id="KW-1185">Reference proteome</keyword>
<gene>
    <name evidence="1" type="ORF">DPMN_040900</name>
</gene>
<dbReference type="EMBL" id="JAIWYP010000011">
    <property type="protein sequence ID" value="KAH3734461.1"/>
    <property type="molecule type" value="Genomic_DNA"/>
</dbReference>
<sequence length="83" mass="9566">MKHPFQKEKCPAYGKKCDACGKLNHFAKVCRSKDHGNRDRPTPYRGSREVRYTQMTQIVKLQAVRKKNPENLFMQSGVGPKCI</sequence>
<proteinExistence type="predicted"/>
<evidence type="ECO:0000313" key="1">
    <source>
        <dbReference type="EMBL" id="KAH3734461.1"/>
    </source>
</evidence>
<protein>
    <submittedName>
        <fullName evidence="1">Uncharacterized protein</fullName>
    </submittedName>
</protein>
<accession>A0A9D4CVW0</accession>
<comment type="caution">
    <text evidence="1">The sequence shown here is derived from an EMBL/GenBank/DDBJ whole genome shotgun (WGS) entry which is preliminary data.</text>
</comment>